<evidence type="ECO:0000313" key="13">
    <source>
        <dbReference type="EMBL" id="ETA68287.1"/>
    </source>
</evidence>
<dbReference type="Proteomes" id="UP000019483">
    <property type="component" value="Unassembled WGS sequence"/>
</dbReference>
<evidence type="ECO:0000256" key="7">
    <source>
        <dbReference type="ARBA" id="ARBA00023054"/>
    </source>
</evidence>
<keyword evidence="5 10" id="KW-0862">Zinc</keyword>
<feature type="domain" description="Zinc-hook" evidence="12">
    <location>
        <begin position="411"/>
        <end position="510"/>
    </location>
</feature>
<feature type="coiled-coil region" evidence="10">
    <location>
        <begin position="557"/>
        <end position="618"/>
    </location>
</feature>
<comment type="caution">
    <text evidence="13">The sequence shown here is derived from an EMBL/GenBank/DDBJ whole genome shotgun (WGS) entry which is preliminary data.</text>
</comment>
<feature type="binding site" evidence="10">
    <location>
        <begin position="785"/>
        <end position="790"/>
    </location>
    <ligand>
        <name>ATP</name>
        <dbReference type="ChEBI" id="CHEBI:30616"/>
    </ligand>
</feature>
<dbReference type="GO" id="GO:0016887">
    <property type="term" value="F:ATP hydrolysis activity"/>
    <property type="evidence" value="ECO:0007669"/>
    <property type="project" value="UniProtKB-UniRule"/>
</dbReference>
<evidence type="ECO:0000256" key="8">
    <source>
        <dbReference type="ARBA" id="ARBA00023204"/>
    </source>
</evidence>
<evidence type="ECO:0000256" key="3">
    <source>
        <dbReference type="ARBA" id="ARBA00022763"/>
    </source>
</evidence>
<name>W9DX68_METTI</name>
<keyword evidence="8 10" id="KW-0234">DNA repair</keyword>
<feature type="binding site" evidence="10">
    <location>
        <position position="11"/>
    </location>
    <ligand>
        <name>ATP</name>
        <dbReference type="ChEBI" id="CHEBI:30616"/>
    </ligand>
</feature>
<sequence>MLKRLKVENIRSYKELDLSFKDGVTVVSGVNGSGKSSLLEACFTGLFGSKTLDKEFVLSDIITKGASKASILLEFKQNGHNYSIEQSFRNDPEKGRASNTKSVFKRDGEIIFDQATRTYEAVTSLLNMDEEAYRNCVYIRQGEIDVLINSKPKDRQKMIDDLLQLGKLEEYRERASSARVGVGRHQRDNERRIKEMHAEIQLIEDSDPSGRLATLRTRSLQIDEEITSLNEKRDQARSLIDEVAKKLSELSELSSKKEAVKQQIKELTDRKSLSFVSIDNLSKDIRSQKDALEIKKARISEIESKLSVDSKETDSLVAKMDEEERSVRDRLAEVKSKKAVAEKDILNMGQSIKDADKQLKALEDGMKDVQSRIESVHSETKNHKLNIAELENTRKEIVSTVSSLGFSLEKLENIDDVLDLVNDQQKRFHGQESELKVKISELKSRLEKSKKLLEAGKCPTCGQELKGSCVEQSTVEDDEALAKLESEFSELQVRQTETEARLEKIKSARSCKSDIDAVLRDISAEKEAIERDGKRVEEYVLRIKEDETRIKELMAGQQSLEKALEGTQALIQQIKQDEDSVQKEHSSVLEKLALLREMQKALAESEKINSEIVQMNDRIKGIQEMISLFEAQIGEKKESLEEIDKGIGEFNKNELEILSKKYNTAFENINSMIGKLKLEKDEVMKKAGMAENERKRLSDMKKSLTVFKNKGDFLRAVYSDAENLESMYMRIRAQLRSSNIQTLDTLINEIFTFMYSNNAYSHVTLDADYNLTVFEKDGTALEPKLLSGGERALFNLVLRCAIYRLLSLGNSTQVGEGLPPLIMDEPTVFLDRGHVHQLIKLVDMMRDIGVAQILIVSHDESLIDSADHVFAVEKDPITNNSAIFAR</sequence>
<dbReference type="InterPro" id="IPR022982">
    <property type="entry name" value="Rad50_ATPase_archaeal"/>
</dbReference>
<evidence type="ECO:0000256" key="5">
    <source>
        <dbReference type="ARBA" id="ARBA00022833"/>
    </source>
</evidence>
<comment type="function">
    <text evidence="10">Part of the Rad50/Mre11 complex, which is involved in the early steps of DNA double-strand break (DSB) repair. The complex may facilitate opening of the processed DNA ends to aid in the recruitment of HerA and NurA. Rad50 controls the balance between DNA end bridging and DNA resection via ATP-dependent structural rearrangements of the Rad50/Mre11 complex.</text>
</comment>
<dbReference type="GO" id="GO:0006302">
    <property type="term" value="P:double-strand break repair"/>
    <property type="evidence" value="ECO:0007669"/>
    <property type="project" value="UniProtKB-UniRule"/>
</dbReference>
<evidence type="ECO:0000256" key="2">
    <source>
        <dbReference type="ARBA" id="ARBA00022741"/>
    </source>
</evidence>
<feature type="binding site" evidence="10 11">
    <location>
        <position position="461"/>
    </location>
    <ligand>
        <name>Zn(2+)</name>
        <dbReference type="ChEBI" id="CHEBI:29105"/>
    </ligand>
</feature>
<keyword evidence="3 10" id="KW-0227">DNA damage</keyword>
<dbReference type="Pfam" id="PF02463">
    <property type="entry name" value="SMC_N"/>
    <property type="match status" value="1"/>
</dbReference>
<evidence type="ECO:0000256" key="6">
    <source>
        <dbReference type="ARBA" id="ARBA00022840"/>
    </source>
</evidence>
<dbReference type="STRING" id="1090322.MettiDRAFT_1745"/>
<dbReference type="GO" id="GO:0008270">
    <property type="term" value="F:zinc ion binding"/>
    <property type="evidence" value="ECO:0007669"/>
    <property type="project" value="UniProtKB-UniRule"/>
</dbReference>
<protein>
    <recommendedName>
        <fullName evidence="10">DNA double-strand break repair Rad50 ATPase</fullName>
    </recommendedName>
</protein>
<dbReference type="EMBL" id="AZAJ01000001">
    <property type="protein sequence ID" value="ETA68287.1"/>
    <property type="molecule type" value="Genomic_DNA"/>
</dbReference>
<keyword evidence="7 10" id="KW-0175">Coiled coil</keyword>
<evidence type="ECO:0000256" key="9">
    <source>
        <dbReference type="ARBA" id="ARBA00049666"/>
    </source>
</evidence>
<dbReference type="HAMAP" id="MF_00449">
    <property type="entry name" value="RAD50"/>
    <property type="match status" value="1"/>
</dbReference>
<reference evidence="13 14" key="1">
    <citation type="submission" date="2013-08" db="EMBL/GenBank/DDBJ databases">
        <authorList>
            <consortium name="DOE Joint Genome Institute"/>
            <person name="Eisen J."/>
            <person name="Huntemann M."/>
            <person name="Han J."/>
            <person name="Chen A."/>
            <person name="Kyrpides N."/>
            <person name="Mavromatis K."/>
            <person name="Markowitz V."/>
            <person name="Palaniappan K."/>
            <person name="Ivanova N."/>
            <person name="Schaumberg A."/>
            <person name="Pati A."/>
            <person name="Liolios K."/>
            <person name="Nordberg H.P."/>
            <person name="Cantor M.N."/>
            <person name="Hua S.X."/>
            <person name="Woyke T."/>
        </authorList>
    </citation>
    <scope>NUCLEOTIDE SEQUENCE [LARGE SCALE GENOMIC DNA]</scope>
    <source>
        <strain evidence="13 14">DSM 2278</strain>
    </source>
</reference>
<dbReference type="AlphaFoldDB" id="W9DX68"/>
<proteinExistence type="inferred from homology"/>
<dbReference type="SUPFAM" id="SSF75712">
    <property type="entry name" value="Rad50 coiled-coil Zn hook"/>
    <property type="match status" value="1"/>
</dbReference>
<keyword evidence="4 10" id="KW-0378">Hydrolase</keyword>
<dbReference type="InterPro" id="IPR027417">
    <property type="entry name" value="P-loop_NTPase"/>
</dbReference>
<accession>W9DX68</accession>
<dbReference type="InterPro" id="IPR003395">
    <property type="entry name" value="RecF/RecN/SMC_N"/>
</dbReference>
<feature type="binding site" evidence="10">
    <location>
        <position position="141"/>
    </location>
    <ligand>
        <name>ATP</name>
        <dbReference type="ChEBI" id="CHEBI:30616"/>
    </ligand>
</feature>
<organism evidence="13 14">
    <name type="scientific">Methanolobus tindarius DSM 2278</name>
    <dbReference type="NCBI Taxonomy" id="1090322"/>
    <lineage>
        <taxon>Archaea</taxon>
        <taxon>Methanobacteriati</taxon>
        <taxon>Methanobacteriota</taxon>
        <taxon>Stenosarchaea group</taxon>
        <taxon>Methanomicrobia</taxon>
        <taxon>Methanosarcinales</taxon>
        <taxon>Methanosarcinaceae</taxon>
        <taxon>Methanolobus</taxon>
    </lineage>
</organism>
<comment type="similarity">
    <text evidence="9">Belongs to the Sph1/Sph2 family.</text>
</comment>
<dbReference type="Gene3D" id="3.40.50.300">
    <property type="entry name" value="P-loop containing nucleotide triphosphate hydrolases"/>
    <property type="match status" value="2"/>
</dbReference>
<evidence type="ECO:0000256" key="1">
    <source>
        <dbReference type="ARBA" id="ARBA00022723"/>
    </source>
</evidence>
<keyword evidence="2 10" id="KW-0547">Nucleotide-binding</keyword>
<evidence type="ECO:0000256" key="11">
    <source>
        <dbReference type="PROSITE-ProRule" id="PRU00471"/>
    </source>
</evidence>
<evidence type="ECO:0000256" key="4">
    <source>
        <dbReference type="ARBA" id="ARBA00022801"/>
    </source>
</evidence>
<evidence type="ECO:0000259" key="12">
    <source>
        <dbReference type="PROSITE" id="PS51131"/>
    </source>
</evidence>
<evidence type="ECO:0000256" key="10">
    <source>
        <dbReference type="HAMAP-Rule" id="MF_00449"/>
    </source>
</evidence>
<dbReference type="PROSITE" id="PS51131">
    <property type="entry name" value="ZN_HOOK"/>
    <property type="match status" value="1"/>
</dbReference>
<dbReference type="InterPro" id="IPR013134">
    <property type="entry name" value="Zn_hook_RAD50"/>
</dbReference>
<comment type="cofactor">
    <cofactor evidence="10">
        <name>Zn(2+)</name>
        <dbReference type="ChEBI" id="CHEBI:29105"/>
    </cofactor>
    <text evidence="10">Binds 1 zinc ion per homodimer.</text>
</comment>
<dbReference type="SUPFAM" id="SSF52540">
    <property type="entry name" value="P-loop containing nucleoside triphosphate hydrolases"/>
    <property type="match status" value="1"/>
</dbReference>
<keyword evidence="14" id="KW-1185">Reference proteome</keyword>
<comment type="similarity">
    <text evidence="10">Belongs to the SMC family. RAD50 subfamily.</text>
</comment>
<comment type="subunit">
    <text evidence="10">Homodimer. Forms a heterotetramer composed of two Mre11 subunits and two Rad50 subunits.</text>
</comment>
<feature type="binding site" evidence="10 11">
    <location>
        <position position="458"/>
    </location>
    <ligand>
        <name>Zn(2+)</name>
        <dbReference type="ChEBI" id="CHEBI:29105"/>
    </ligand>
</feature>
<comment type="domain">
    <text evidence="10">The two conserved Cys that bind zinc constitute the zinc-hook, which separates the large intramolecular coiled coil regions. The 2 Cys residues coordinate one molecule of zinc with the help of the 2 Cys residues of the zinc-hook of another Rad50 molecule, thereby forming a V-shaped homodimer.</text>
</comment>
<keyword evidence="6 10" id="KW-0067">ATP-binding</keyword>
<gene>
    <name evidence="10" type="primary">rad50</name>
    <name evidence="13" type="ORF">MettiDRAFT_1745</name>
</gene>
<dbReference type="PANTHER" id="PTHR32114">
    <property type="entry name" value="ABC TRANSPORTER ABCH.3"/>
    <property type="match status" value="1"/>
</dbReference>
<keyword evidence="1 10" id="KW-0479">Metal-binding</keyword>
<dbReference type="RefSeq" id="WP_023845422.1">
    <property type="nucleotide sequence ID" value="NZ_AZAJ01000001.1"/>
</dbReference>
<evidence type="ECO:0000313" key="14">
    <source>
        <dbReference type="Proteomes" id="UP000019483"/>
    </source>
</evidence>
<feature type="coiled-coil region" evidence="10">
    <location>
        <begin position="226"/>
        <end position="305"/>
    </location>
</feature>
<dbReference type="Gene3D" id="1.10.287.510">
    <property type="entry name" value="Helix hairpin bin"/>
    <property type="match status" value="1"/>
</dbReference>
<feature type="binding site" evidence="10">
    <location>
        <begin position="31"/>
        <end position="37"/>
    </location>
    <ligand>
        <name>ATP</name>
        <dbReference type="ChEBI" id="CHEBI:30616"/>
    </ligand>
</feature>
<dbReference type="GO" id="GO:0005524">
    <property type="term" value="F:ATP binding"/>
    <property type="evidence" value="ECO:0007669"/>
    <property type="project" value="UniProtKB-UniRule"/>
</dbReference>
<feature type="coiled-coil region" evidence="10">
    <location>
        <begin position="352"/>
        <end position="393"/>
    </location>
</feature>
<dbReference type="PANTHER" id="PTHR32114:SF2">
    <property type="entry name" value="ABC TRANSPORTER ABCH.3"/>
    <property type="match status" value="1"/>
</dbReference>